<dbReference type="EC" id="2.7.11.1" evidence="4"/>
<evidence type="ECO:0000256" key="2">
    <source>
        <dbReference type="ARBA" id="ARBA00004574"/>
    </source>
</evidence>
<dbReference type="Gene3D" id="3.30.200.20">
    <property type="entry name" value="Phosphorylase Kinase, domain 1"/>
    <property type="match status" value="1"/>
</dbReference>
<keyword evidence="12" id="KW-0779">Telomere</keyword>
<dbReference type="InterPro" id="IPR011009">
    <property type="entry name" value="Kinase-like_dom_sf"/>
</dbReference>
<dbReference type="PROSITE" id="PS50011">
    <property type="entry name" value="PROTEIN_KINASE_DOM"/>
    <property type="match status" value="1"/>
</dbReference>
<keyword evidence="8" id="KW-0808">Transferase</keyword>
<proteinExistence type="predicted"/>
<comment type="subunit">
    <text evidence="3">Component of the EKC/KEOPS complex composed of at least BUD32, CGI121, GON7, KAE1 and PCC1; the whole complex dimerizes.</text>
</comment>
<comment type="catalytic activity">
    <reaction evidence="15">
        <text>L-threonyl-[protein] + ATP = O-phospho-L-threonyl-[protein] + ADP + H(+)</text>
        <dbReference type="Rhea" id="RHEA:46608"/>
        <dbReference type="Rhea" id="RHEA-COMP:11060"/>
        <dbReference type="Rhea" id="RHEA-COMP:11605"/>
        <dbReference type="ChEBI" id="CHEBI:15378"/>
        <dbReference type="ChEBI" id="CHEBI:30013"/>
        <dbReference type="ChEBI" id="CHEBI:30616"/>
        <dbReference type="ChEBI" id="CHEBI:61977"/>
        <dbReference type="ChEBI" id="CHEBI:456216"/>
        <dbReference type="EC" id="2.7.11.1"/>
    </reaction>
</comment>
<dbReference type="InterPro" id="IPR000719">
    <property type="entry name" value="Prot_kinase_dom"/>
</dbReference>
<evidence type="ECO:0000256" key="13">
    <source>
        <dbReference type="ARBA" id="ARBA00030980"/>
    </source>
</evidence>
<gene>
    <name evidence="18" type="ORF">IFM60648_08377</name>
</gene>
<dbReference type="PANTHER" id="PTHR45646:SF11">
    <property type="entry name" value="SERINE_THREONINE-PROTEIN KINASE DOA"/>
    <property type="match status" value="1"/>
</dbReference>
<sequence length="399" mass="45570">MASAQPLRPRQFPASGFVKLDPSEKVEEEELPFYVAERYYPVYIGEVFAGRYQVVSKLGYGTTSTAWLCRNLQDHSFYTLKICVQGQQPSNEIRVSEHLSKCSEHFGKNLVRLVLDSFEVVGPHGKHTCLIYQPLGMSFTEFRDLLPEKKFPKDLVQRSIQLTLIALAFMHENNVIHTDISSNNILFGIEDPSIFSQIEEDEMTRPIARKVLDDRHIYFSRPLPVSTGLPVISDLGEARVGSGKQRGDIMPGIYRAPEVILDMGWDSKVDIWSIGTMVWDLVESSHLFFAKKDHVLDDEQHLAEMVSLMGPPPQDFLKRSGKCQQFWDMQGNWKGSVPIPEQTLAMRERQYSGEDTALFLTFLQKILRWLPDERPTAEELAYDDFLMQPLLDPGSKGHM</sequence>
<evidence type="ECO:0000256" key="4">
    <source>
        <dbReference type="ARBA" id="ARBA00012513"/>
    </source>
</evidence>
<evidence type="ECO:0000256" key="3">
    <source>
        <dbReference type="ARBA" id="ARBA00011534"/>
    </source>
</evidence>
<name>A0ABQ1AUP4_ASPLE</name>
<dbReference type="EMBL" id="BLKI01000063">
    <property type="protein sequence ID" value="GFF88402.1"/>
    <property type="molecule type" value="Genomic_DNA"/>
</dbReference>
<keyword evidence="11" id="KW-0067">ATP-binding</keyword>
<evidence type="ECO:0000256" key="7">
    <source>
        <dbReference type="ARBA" id="ARBA00022527"/>
    </source>
</evidence>
<dbReference type="SMART" id="SM00220">
    <property type="entry name" value="S_TKc"/>
    <property type="match status" value="1"/>
</dbReference>
<comment type="caution">
    <text evidence="18">The sequence shown here is derived from an EMBL/GenBank/DDBJ whole genome shotgun (WGS) entry which is preliminary data.</text>
</comment>
<feature type="domain" description="Protein kinase" evidence="17">
    <location>
        <begin position="52"/>
        <end position="386"/>
    </location>
</feature>
<evidence type="ECO:0000256" key="16">
    <source>
        <dbReference type="ARBA" id="ARBA00048679"/>
    </source>
</evidence>
<dbReference type="InterPro" id="IPR008266">
    <property type="entry name" value="Tyr_kinase_AS"/>
</dbReference>
<evidence type="ECO:0000256" key="11">
    <source>
        <dbReference type="ARBA" id="ARBA00022840"/>
    </source>
</evidence>
<keyword evidence="10 18" id="KW-0418">Kinase</keyword>
<dbReference type="PANTHER" id="PTHR45646">
    <property type="entry name" value="SERINE/THREONINE-PROTEIN KINASE DOA-RELATED"/>
    <property type="match status" value="1"/>
</dbReference>
<evidence type="ECO:0000256" key="8">
    <source>
        <dbReference type="ARBA" id="ARBA00022679"/>
    </source>
</evidence>
<dbReference type="Pfam" id="PF00069">
    <property type="entry name" value="Pkinase"/>
    <property type="match status" value="1"/>
</dbReference>
<evidence type="ECO:0000259" key="17">
    <source>
        <dbReference type="PROSITE" id="PS50011"/>
    </source>
</evidence>
<dbReference type="Proteomes" id="UP000465220">
    <property type="component" value="Unassembled WGS sequence"/>
</dbReference>
<keyword evidence="12" id="KW-0158">Chromosome</keyword>
<evidence type="ECO:0000256" key="5">
    <source>
        <dbReference type="ARBA" id="ARBA00013948"/>
    </source>
</evidence>
<protein>
    <recommendedName>
        <fullName evidence="6">EKC/KEOPS complex subunit BUD32</fullName>
        <ecNumber evidence="4">2.7.11.1</ecNumber>
    </recommendedName>
    <alternativeName>
        <fullName evidence="13 14">Atypical Serine/threonine protein kinase BUD32</fullName>
    </alternativeName>
    <alternativeName>
        <fullName evidence="5">EKC/KEOPS complex subunit bud32</fullName>
    </alternativeName>
</protein>
<keyword evidence="9" id="KW-0547">Nucleotide-binding</keyword>
<evidence type="ECO:0000313" key="19">
    <source>
        <dbReference type="Proteomes" id="UP000465220"/>
    </source>
</evidence>
<evidence type="ECO:0000256" key="1">
    <source>
        <dbReference type="ARBA" id="ARBA00003747"/>
    </source>
</evidence>
<evidence type="ECO:0000256" key="12">
    <source>
        <dbReference type="ARBA" id="ARBA00022895"/>
    </source>
</evidence>
<evidence type="ECO:0000256" key="6">
    <source>
        <dbReference type="ARBA" id="ARBA00019973"/>
    </source>
</evidence>
<dbReference type="PROSITE" id="PS00109">
    <property type="entry name" value="PROTEIN_KINASE_TYR"/>
    <property type="match status" value="1"/>
</dbReference>
<evidence type="ECO:0000313" key="18">
    <source>
        <dbReference type="EMBL" id="GFF88402.1"/>
    </source>
</evidence>
<comment type="catalytic activity">
    <reaction evidence="16">
        <text>L-seryl-[protein] + ATP = O-phospho-L-seryl-[protein] + ADP + H(+)</text>
        <dbReference type="Rhea" id="RHEA:17989"/>
        <dbReference type="Rhea" id="RHEA-COMP:9863"/>
        <dbReference type="Rhea" id="RHEA-COMP:11604"/>
        <dbReference type="ChEBI" id="CHEBI:15378"/>
        <dbReference type="ChEBI" id="CHEBI:29999"/>
        <dbReference type="ChEBI" id="CHEBI:30616"/>
        <dbReference type="ChEBI" id="CHEBI:83421"/>
        <dbReference type="ChEBI" id="CHEBI:456216"/>
        <dbReference type="EC" id="2.7.11.1"/>
    </reaction>
</comment>
<evidence type="ECO:0000256" key="10">
    <source>
        <dbReference type="ARBA" id="ARBA00022777"/>
    </source>
</evidence>
<keyword evidence="7" id="KW-0723">Serine/threonine-protein kinase</keyword>
<dbReference type="GO" id="GO:0016301">
    <property type="term" value="F:kinase activity"/>
    <property type="evidence" value="ECO:0007669"/>
    <property type="project" value="UniProtKB-KW"/>
</dbReference>
<accession>A0ABQ1AUP4</accession>
<dbReference type="SUPFAM" id="SSF56112">
    <property type="entry name" value="Protein kinase-like (PK-like)"/>
    <property type="match status" value="1"/>
</dbReference>
<reference evidence="18 19" key="1">
    <citation type="submission" date="2020-01" db="EMBL/GenBank/DDBJ databases">
        <title>Draft genome sequence of Aspergillus lentulus IFM 60648.</title>
        <authorList>
            <person name="Takahashi H."/>
            <person name="Yaguchi T."/>
        </authorList>
    </citation>
    <scope>NUCLEOTIDE SEQUENCE [LARGE SCALE GENOMIC DNA]</scope>
    <source>
        <strain evidence="18 19">IFM 60648</strain>
    </source>
</reference>
<comment type="function">
    <text evidence="1">Component of the EKC/KEOPS complex that is required for the formation of a threonylcarbamoyl group on adenosine at position 37 (t(6)A37) in tRNAs that read codons beginning with adenine. The complex is probably involved in the transfer of the threonylcarbamoyl moiety of threonylcarbamoyl-AMP (TC-AMP) to the N6 group of A37. BUD32 has ATPase activity in the context of the EKC/KEOPS complex and likely plays a supporting role to the catalytic subunit KAE1. The EKC/KEOPS complex also promotes both telomere uncapping and telomere elongation. The complex is required for efficient recruitment of transcriptional coactivators.</text>
</comment>
<evidence type="ECO:0000256" key="14">
    <source>
        <dbReference type="ARBA" id="ARBA00033194"/>
    </source>
</evidence>
<dbReference type="Gene3D" id="1.10.510.10">
    <property type="entry name" value="Transferase(Phosphotransferase) domain 1"/>
    <property type="match status" value="1"/>
</dbReference>
<keyword evidence="19" id="KW-1185">Reference proteome</keyword>
<organism evidence="18 19">
    <name type="scientific">Aspergillus lentulus</name>
    <dbReference type="NCBI Taxonomy" id="293939"/>
    <lineage>
        <taxon>Eukaryota</taxon>
        <taxon>Fungi</taxon>
        <taxon>Dikarya</taxon>
        <taxon>Ascomycota</taxon>
        <taxon>Pezizomycotina</taxon>
        <taxon>Eurotiomycetes</taxon>
        <taxon>Eurotiomycetidae</taxon>
        <taxon>Eurotiales</taxon>
        <taxon>Aspergillaceae</taxon>
        <taxon>Aspergillus</taxon>
        <taxon>Aspergillus subgen. Fumigati</taxon>
    </lineage>
</organism>
<dbReference type="InterPro" id="IPR051175">
    <property type="entry name" value="CLK_kinases"/>
</dbReference>
<evidence type="ECO:0000256" key="9">
    <source>
        <dbReference type="ARBA" id="ARBA00022741"/>
    </source>
</evidence>
<comment type="subcellular location">
    <subcellularLocation>
        <location evidence="2">Chromosome</location>
        <location evidence="2">Telomere</location>
    </subcellularLocation>
</comment>
<evidence type="ECO:0000256" key="15">
    <source>
        <dbReference type="ARBA" id="ARBA00047899"/>
    </source>
</evidence>